<organism evidence="1 2">
    <name type="scientific">Streptomyces venezuelae (strain ATCC 10712 / CBS 650.69 / DSM 40230 / JCM 4526 / NBRC 13096 / PD 04745)</name>
    <dbReference type="NCBI Taxonomy" id="953739"/>
    <lineage>
        <taxon>Bacteria</taxon>
        <taxon>Bacillati</taxon>
        <taxon>Actinomycetota</taxon>
        <taxon>Actinomycetes</taxon>
        <taxon>Kitasatosporales</taxon>
        <taxon>Streptomycetaceae</taxon>
        <taxon>Streptomyces</taxon>
    </lineage>
</organism>
<dbReference type="Proteomes" id="UP000006854">
    <property type="component" value="Chromosome"/>
</dbReference>
<accession>F2R9F7</accession>
<dbReference type="HOGENOM" id="CLU_1293763_0_0_11"/>
<dbReference type="SUPFAM" id="SSF46785">
    <property type="entry name" value="Winged helix' DNA-binding domain"/>
    <property type="match status" value="1"/>
</dbReference>
<gene>
    <name evidence="1" type="ordered locus">SVEN_5714</name>
</gene>
<dbReference type="AlphaFoldDB" id="F2R9F7"/>
<reference evidence="1 2" key="1">
    <citation type="journal article" date="2011" name="BMC Genomics">
        <title>Genome-wide analysis of the role of GlnR in Streptomyces venezuelae provides new insights into global nitrogen regulation in actinomycetes.</title>
        <authorList>
            <person name="Pullan S.T."/>
            <person name="Bibb M.J."/>
            <person name="Merrick M."/>
        </authorList>
    </citation>
    <scope>NUCLEOTIDE SEQUENCE [LARGE SCALE GENOMIC DNA]</scope>
    <source>
        <strain evidence="2">ATCC 10712 / CBS 650.69 / DSM 40230 / JCM 4526 / NBRC 13096 / PD 04745</strain>
    </source>
</reference>
<dbReference type="OrthoDB" id="4195681at2"/>
<dbReference type="PATRIC" id="fig|953739.5.peg.936"/>
<dbReference type="EMBL" id="FR845719">
    <property type="protein sequence ID" value="CCA59000.1"/>
    <property type="molecule type" value="Genomic_DNA"/>
</dbReference>
<dbReference type="RefSeq" id="WP_015036895.1">
    <property type="nucleotide sequence ID" value="NC_018750.1"/>
</dbReference>
<keyword evidence="2" id="KW-1185">Reference proteome</keyword>
<evidence type="ECO:0000313" key="2">
    <source>
        <dbReference type="Proteomes" id="UP000006854"/>
    </source>
</evidence>
<dbReference type="KEGG" id="sve:SVEN_5714"/>
<dbReference type="InterPro" id="IPR036388">
    <property type="entry name" value="WH-like_DNA-bd_sf"/>
</dbReference>
<dbReference type="GeneID" id="51866267"/>
<dbReference type="Gene3D" id="1.10.10.10">
    <property type="entry name" value="Winged helix-like DNA-binding domain superfamily/Winged helix DNA-binding domain"/>
    <property type="match status" value="1"/>
</dbReference>
<protein>
    <submittedName>
        <fullName evidence="1">Uncharacterized protein</fullName>
    </submittedName>
</protein>
<dbReference type="InterPro" id="IPR036390">
    <property type="entry name" value="WH_DNA-bd_sf"/>
</dbReference>
<evidence type="ECO:0000313" key="1">
    <source>
        <dbReference type="EMBL" id="CCA59000.1"/>
    </source>
</evidence>
<name>F2R9F7_STRVP</name>
<dbReference type="STRING" id="953739.SVEN_5714"/>
<sequence>MIASFLDRRRPSAADPAAAQTAGMLRQDISMLQSVKGRRTIASAETVEDAYHLVYASTGPWLGVARTRRATSHSPADQARWDAWIAALTPSPHGIRGTWPQACLLAGQGREMLRTLLGALVPCLPVDLVAQEIQRRIESGTLAPSSRIRQRAMAKSLRVPTSYIGLALVDLATTGLVELHASGRFAVAPGGHRVSRPGRWQHIAIGATEAREA</sequence>
<proteinExistence type="predicted"/>